<reference evidence="2" key="1">
    <citation type="submission" date="2017-09" db="EMBL/GenBank/DDBJ databases">
        <title>Depth-based differentiation of microbial function through sediment-hosted aquifers and enrichment of novel symbionts in the deep terrestrial subsurface.</title>
        <authorList>
            <person name="Probst A.J."/>
            <person name="Ladd B."/>
            <person name="Jarett J.K."/>
            <person name="Geller-Mcgrath D.E."/>
            <person name="Sieber C.M.K."/>
            <person name="Emerson J.B."/>
            <person name="Anantharaman K."/>
            <person name="Thomas B.C."/>
            <person name="Malmstrom R."/>
            <person name="Stieglmeier M."/>
            <person name="Klingl A."/>
            <person name="Woyke T."/>
            <person name="Ryan C.M."/>
            <person name="Banfield J.F."/>
        </authorList>
    </citation>
    <scope>NUCLEOTIDE SEQUENCE [LARGE SCALE GENOMIC DNA]</scope>
</reference>
<dbReference type="EMBL" id="PFQK01000098">
    <property type="protein sequence ID" value="PJC81246.1"/>
    <property type="molecule type" value="Genomic_DNA"/>
</dbReference>
<protein>
    <submittedName>
        <fullName evidence="1">Uncharacterized protein</fullName>
    </submittedName>
</protein>
<sequence>MVYIWDYDINELKKTEAGRILILERMINYGPGKEKIKLSEVKKYWDKLDLYPSSKRLLELLIWGKYRFSPTSKNYSRSSKEK</sequence>
<proteinExistence type="predicted"/>
<evidence type="ECO:0000313" key="2">
    <source>
        <dbReference type="Proteomes" id="UP000229370"/>
    </source>
</evidence>
<comment type="caution">
    <text evidence="1">The sequence shown here is derived from an EMBL/GenBank/DDBJ whole genome shotgun (WGS) entry which is preliminary data.</text>
</comment>
<gene>
    <name evidence="1" type="ORF">CO007_05735</name>
</gene>
<evidence type="ECO:0000313" key="1">
    <source>
        <dbReference type="EMBL" id="PJC81246.1"/>
    </source>
</evidence>
<dbReference type="Proteomes" id="UP000229370">
    <property type="component" value="Unassembled WGS sequence"/>
</dbReference>
<dbReference type="AlphaFoldDB" id="A0A2M8GL08"/>
<organism evidence="1 2">
    <name type="scientific">Candidatus Roizmanbacteria bacterium CG_4_8_14_3_um_filter_36_10</name>
    <dbReference type="NCBI Taxonomy" id="1974834"/>
    <lineage>
        <taxon>Bacteria</taxon>
        <taxon>Candidatus Roizmaniibacteriota</taxon>
    </lineage>
</organism>
<accession>A0A2M8GL08</accession>
<name>A0A2M8GL08_9BACT</name>